<evidence type="ECO:0000313" key="12">
    <source>
        <dbReference type="Proteomes" id="UP000332515"/>
    </source>
</evidence>
<dbReference type="Proteomes" id="UP000332515">
    <property type="component" value="Unassembled WGS sequence"/>
</dbReference>
<dbReference type="GO" id="GO:0005886">
    <property type="term" value="C:plasma membrane"/>
    <property type="evidence" value="ECO:0007669"/>
    <property type="project" value="UniProtKB-SubCell"/>
</dbReference>
<name>A0A6A7Y4E3_9HYPH</name>
<evidence type="ECO:0000259" key="9">
    <source>
        <dbReference type="PROSITE" id="PS50893"/>
    </source>
</evidence>
<accession>A0A6A7Y4E3</accession>
<evidence type="ECO:0000259" key="10">
    <source>
        <dbReference type="PROSITE" id="PS50929"/>
    </source>
</evidence>
<feature type="transmembrane region" description="Helical" evidence="8">
    <location>
        <begin position="23"/>
        <end position="46"/>
    </location>
</feature>
<dbReference type="InterPro" id="IPR003593">
    <property type="entry name" value="AAA+_ATPase"/>
</dbReference>
<dbReference type="InterPro" id="IPR039421">
    <property type="entry name" value="Type_1_exporter"/>
</dbReference>
<dbReference type="InterPro" id="IPR017871">
    <property type="entry name" value="ABC_transporter-like_CS"/>
</dbReference>
<evidence type="ECO:0000256" key="3">
    <source>
        <dbReference type="ARBA" id="ARBA00022692"/>
    </source>
</evidence>
<evidence type="ECO:0000256" key="8">
    <source>
        <dbReference type="SAM" id="Phobius"/>
    </source>
</evidence>
<dbReference type="GO" id="GO:0015421">
    <property type="term" value="F:ABC-type oligopeptide transporter activity"/>
    <property type="evidence" value="ECO:0007669"/>
    <property type="project" value="TreeGrafter"/>
</dbReference>
<evidence type="ECO:0000313" key="11">
    <source>
        <dbReference type="EMBL" id="MQT13088.1"/>
    </source>
</evidence>
<dbReference type="GO" id="GO:0005524">
    <property type="term" value="F:ATP binding"/>
    <property type="evidence" value="ECO:0007669"/>
    <property type="project" value="UniProtKB-KW"/>
</dbReference>
<keyword evidence="5 11" id="KW-0067">ATP-binding</keyword>
<dbReference type="Pfam" id="PF00664">
    <property type="entry name" value="ABC_membrane"/>
    <property type="match status" value="1"/>
</dbReference>
<evidence type="ECO:0000256" key="7">
    <source>
        <dbReference type="ARBA" id="ARBA00023136"/>
    </source>
</evidence>
<organism evidence="11 12">
    <name type="scientific">Segnochrobactrum spirostomi</name>
    <dbReference type="NCBI Taxonomy" id="2608987"/>
    <lineage>
        <taxon>Bacteria</taxon>
        <taxon>Pseudomonadati</taxon>
        <taxon>Pseudomonadota</taxon>
        <taxon>Alphaproteobacteria</taxon>
        <taxon>Hyphomicrobiales</taxon>
        <taxon>Segnochrobactraceae</taxon>
        <taxon>Segnochrobactrum</taxon>
    </lineage>
</organism>
<dbReference type="PROSITE" id="PS00211">
    <property type="entry name" value="ABC_TRANSPORTER_1"/>
    <property type="match status" value="1"/>
</dbReference>
<keyword evidence="4" id="KW-0547">Nucleotide-binding</keyword>
<dbReference type="Gene3D" id="1.20.1560.10">
    <property type="entry name" value="ABC transporter type 1, transmembrane domain"/>
    <property type="match status" value="1"/>
</dbReference>
<dbReference type="PROSITE" id="PS50893">
    <property type="entry name" value="ABC_TRANSPORTER_2"/>
    <property type="match status" value="1"/>
</dbReference>
<comment type="subcellular location">
    <subcellularLocation>
        <location evidence="1">Cell membrane</location>
        <topology evidence="1">Multi-pass membrane protein</topology>
    </subcellularLocation>
</comment>
<feature type="transmembrane region" description="Helical" evidence="8">
    <location>
        <begin position="136"/>
        <end position="158"/>
    </location>
</feature>
<dbReference type="GO" id="GO:0016887">
    <property type="term" value="F:ATP hydrolysis activity"/>
    <property type="evidence" value="ECO:0007669"/>
    <property type="project" value="InterPro"/>
</dbReference>
<dbReference type="InterPro" id="IPR011527">
    <property type="entry name" value="ABC1_TM_dom"/>
</dbReference>
<dbReference type="InterPro" id="IPR003439">
    <property type="entry name" value="ABC_transporter-like_ATP-bd"/>
</dbReference>
<dbReference type="SUPFAM" id="SSF90123">
    <property type="entry name" value="ABC transporter transmembrane region"/>
    <property type="match status" value="1"/>
</dbReference>
<dbReference type="SMART" id="SM00382">
    <property type="entry name" value="AAA"/>
    <property type="match status" value="1"/>
</dbReference>
<dbReference type="InterPro" id="IPR036640">
    <property type="entry name" value="ABC1_TM_sf"/>
</dbReference>
<evidence type="ECO:0000256" key="1">
    <source>
        <dbReference type="ARBA" id="ARBA00004651"/>
    </source>
</evidence>
<dbReference type="PANTHER" id="PTHR43394">
    <property type="entry name" value="ATP-DEPENDENT PERMEASE MDL1, MITOCHONDRIAL"/>
    <property type="match status" value="1"/>
</dbReference>
<feature type="transmembrane region" description="Helical" evidence="8">
    <location>
        <begin position="248"/>
        <end position="270"/>
    </location>
</feature>
<comment type="caution">
    <text evidence="11">The sequence shown here is derived from an EMBL/GenBank/DDBJ whole genome shotgun (WGS) entry which is preliminary data.</text>
</comment>
<feature type="transmembrane region" description="Helical" evidence="8">
    <location>
        <begin position="66"/>
        <end position="88"/>
    </location>
</feature>
<evidence type="ECO:0000256" key="5">
    <source>
        <dbReference type="ARBA" id="ARBA00022840"/>
    </source>
</evidence>
<evidence type="ECO:0000256" key="4">
    <source>
        <dbReference type="ARBA" id="ARBA00022741"/>
    </source>
</evidence>
<feature type="domain" description="ABC transporter" evidence="9">
    <location>
        <begin position="342"/>
        <end position="547"/>
    </location>
</feature>
<sequence>MNNSKIAALALSQLATYWRADRVMIAIAIGAAMLSSASAICAPYVLSRAIDRLADDGPDSIRAVTYLLYSVLVGVSLTAQQATQYAVFISAERLAYMTDSEFFRRIISKTSSFFATFNPAEIQAASLRGRQGLTALVQLALGVILPGIIQILITIWTLSALINALIGGVIAIYGLISIVLTIVSVRRVRPFLERAVEASQANARFFGNVIDVIEAIRYFRAHRWIYGIFNDNAVASRDNLRAYAMQRVFVSALMGILLTIQFFISLTFIIPMYYRGGISIGNIVLFNALLVQLNQPFEMMAHAIEALTRSRNELAPLATMWAEPEERAKAETLEFVPQHARISFENVSFRYGNGRGVECINFLAGPGRMTFLTGKTGSGKTTIFKIILKSIEPDHGRVLVDGVDINLIDRSSWLNAVSIVPQEIVLLNASVKDNILLGRLYDESRLRGALQGASFASLMSALPDGLETMVGERGLRLSGGERQRIAVARALYGNPKILLLDEASSALDEVTERDIMEHIRVLAQDVTVLAITHRQSMITDADNVIRL</sequence>
<dbReference type="PROSITE" id="PS50929">
    <property type="entry name" value="ABC_TM1F"/>
    <property type="match status" value="1"/>
</dbReference>
<keyword evidence="6 8" id="KW-1133">Transmembrane helix</keyword>
<dbReference type="SUPFAM" id="SSF52540">
    <property type="entry name" value="P-loop containing nucleoside triphosphate hydrolases"/>
    <property type="match status" value="1"/>
</dbReference>
<evidence type="ECO:0000256" key="6">
    <source>
        <dbReference type="ARBA" id="ARBA00022989"/>
    </source>
</evidence>
<dbReference type="InterPro" id="IPR027417">
    <property type="entry name" value="P-loop_NTPase"/>
</dbReference>
<keyword evidence="12" id="KW-1185">Reference proteome</keyword>
<reference evidence="11 12" key="1">
    <citation type="submission" date="2019-09" db="EMBL/GenBank/DDBJ databases">
        <title>Segnochrobactrum spirostomi gen. nov., sp. nov., isolated from the ciliate Spirostomum cf. yagiui and description of a novel family, Segnochrobactraceae fam. nov. within the order Rhizobiales of the class Alphaproteobacteria.</title>
        <authorList>
            <person name="Akter S."/>
            <person name="Shazib S.U.A."/>
            <person name="Shin M.K."/>
        </authorList>
    </citation>
    <scope>NUCLEOTIDE SEQUENCE [LARGE SCALE GENOMIC DNA]</scope>
    <source>
        <strain evidence="11 12">Sp-1</strain>
    </source>
</reference>
<dbReference type="Pfam" id="PF00005">
    <property type="entry name" value="ABC_tran"/>
    <property type="match status" value="1"/>
</dbReference>
<feature type="domain" description="ABC transmembrane type-1" evidence="10">
    <location>
        <begin position="26"/>
        <end position="309"/>
    </location>
</feature>
<dbReference type="AlphaFoldDB" id="A0A6A7Y4E3"/>
<dbReference type="Gene3D" id="3.40.50.300">
    <property type="entry name" value="P-loop containing nucleotide triphosphate hydrolases"/>
    <property type="match status" value="1"/>
</dbReference>
<keyword evidence="3 8" id="KW-0812">Transmembrane</keyword>
<comment type="similarity">
    <text evidence="2">Belongs to the ABC transporter superfamily.</text>
</comment>
<protein>
    <submittedName>
        <fullName evidence="11">ABC transporter ATP-binding protein</fullName>
    </submittedName>
</protein>
<gene>
    <name evidence="11" type="ORF">F0357_10620</name>
</gene>
<proteinExistence type="inferred from homology"/>
<evidence type="ECO:0000256" key="2">
    <source>
        <dbReference type="ARBA" id="ARBA00005417"/>
    </source>
</evidence>
<keyword evidence="7 8" id="KW-0472">Membrane</keyword>
<dbReference type="EMBL" id="VWNA01000001">
    <property type="protein sequence ID" value="MQT13088.1"/>
    <property type="molecule type" value="Genomic_DNA"/>
</dbReference>
<dbReference type="PANTHER" id="PTHR43394:SF1">
    <property type="entry name" value="ATP-BINDING CASSETTE SUB-FAMILY B MEMBER 10, MITOCHONDRIAL"/>
    <property type="match status" value="1"/>
</dbReference>
<feature type="transmembrane region" description="Helical" evidence="8">
    <location>
        <begin position="164"/>
        <end position="185"/>
    </location>
</feature>